<evidence type="ECO:0000256" key="6">
    <source>
        <dbReference type="ARBA" id="ARBA00022839"/>
    </source>
</evidence>
<dbReference type="GO" id="GO:0004519">
    <property type="term" value="F:endonuclease activity"/>
    <property type="evidence" value="ECO:0007669"/>
    <property type="project" value="UniProtKB-KW"/>
</dbReference>
<evidence type="ECO:0000259" key="9">
    <source>
        <dbReference type="Pfam" id="PF12320"/>
    </source>
</evidence>
<keyword evidence="4 7" id="KW-0540">Nuclease</keyword>
<comment type="function">
    <text evidence="7">SbcCD cleaves DNA hairpin structures. These structures can inhibit DNA replication and are intermediates in certain DNA recombination reactions. The complex acts as a 3'-&gt;5' double strand exonuclease that can open hairpins. It also has a 5' single-strand endonuclease activity.</text>
</comment>
<sequence length="415" mass="46035">MRFLHTSDWHLGQNFMGKSRLPEHRAFFAWLLEQVKQHEISAIIVAGDVFDTGTPPSYARELYNQLVIDLHQLDCQLIVLAGNHDSVAVLNESKNLLAQLSTRVITQPADELTQQLVLLSRQQQPFALVAAIPFLRPRDMLLSQAGESSVEKKQALQQAIAAHYQQLFAAAQAFLAEQRLQLPIILTGHLTTLGASLSESVRDIYVGNLKAFPSDAFPPADYIALGHIHRPQQVAGQAHVRYSGSPIPLSFDEVGRDKQVVLVECAKEQVVAIEELTVPLFQPLVRIVGDLSAIEQQLQQVAIDRPGAWLEIEVQHEAYLTSLAQRIDTLCEGLPLEVLRIKRQRSAATSLTSEDSQTSLAELTVEQVFAQRLAEEQLTSAQQQQLEQLHQQVLTQLLDPLAEASVSSPDKSESV</sequence>
<dbReference type="GO" id="GO:0006310">
    <property type="term" value="P:DNA recombination"/>
    <property type="evidence" value="ECO:0007669"/>
    <property type="project" value="UniProtKB-KW"/>
</dbReference>
<dbReference type="Proteomes" id="UP000063953">
    <property type="component" value="Chromosome"/>
</dbReference>
<keyword evidence="5 7" id="KW-0378">Hydrolase</keyword>
<evidence type="ECO:0000256" key="2">
    <source>
        <dbReference type="ARBA" id="ARBA00011322"/>
    </source>
</evidence>
<evidence type="ECO:0000259" key="8">
    <source>
        <dbReference type="Pfam" id="PF00149"/>
    </source>
</evidence>
<dbReference type="Pfam" id="PF00149">
    <property type="entry name" value="Metallophos"/>
    <property type="match status" value="1"/>
</dbReference>
<keyword evidence="6 7" id="KW-0269">Exonuclease</keyword>
<keyword evidence="7" id="KW-0235">DNA replication</keyword>
<dbReference type="InterPro" id="IPR041796">
    <property type="entry name" value="Mre11_N"/>
</dbReference>
<dbReference type="GO" id="GO:0008408">
    <property type="term" value="F:3'-5' exonuclease activity"/>
    <property type="evidence" value="ECO:0007669"/>
    <property type="project" value="InterPro"/>
</dbReference>
<dbReference type="InterPro" id="IPR029052">
    <property type="entry name" value="Metallo-depent_PP-like"/>
</dbReference>
<feature type="domain" description="Nuclease SbcCD subunit D C-terminal" evidence="9">
    <location>
        <begin position="281"/>
        <end position="376"/>
    </location>
</feature>
<accession>A0A0K1XBV2</accession>
<dbReference type="InterPro" id="IPR050535">
    <property type="entry name" value="DNA_Repair-Maintenance_Comp"/>
</dbReference>
<evidence type="ECO:0000256" key="1">
    <source>
        <dbReference type="ARBA" id="ARBA00010555"/>
    </source>
</evidence>
<dbReference type="GO" id="GO:0006260">
    <property type="term" value="P:DNA replication"/>
    <property type="evidence" value="ECO:0007669"/>
    <property type="project" value="UniProtKB-KW"/>
</dbReference>
<comment type="subunit">
    <text evidence="2 7">Heterodimer of SbcC and SbcD.</text>
</comment>
<dbReference type="Pfam" id="PF12320">
    <property type="entry name" value="SbcD_C"/>
    <property type="match status" value="1"/>
</dbReference>
<dbReference type="CDD" id="cd00840">
    <property type="entry name" value="MPP_Mre11_N"/>
    <property type="match status" value="1"/>
</dbReference>
<organism evidence="10 11">
    <name type="scientific">Thiopseudomonas alkaliphila</name>
    <dbReference type="NCBI Taxonomy" id="1697053"/>
    <lineage>
        <taxon>Bacteria</taxon>
        <taxon>Pseudomonadati</taxon>
        <taxon>Pseudomonadota</taxon>
        <taxon>Gammaproteobacteria</taxon>
        <taxon>Pseudomonadales</taxon>
        <taxon>Pseudomonadaceae</taxon>
        <taxon>Thiopseudomonas</taxon>
    </lineage>
</organism>
<dbReference type="NCBIfam" id="TIGR00619">
    <property type="entry name" value="sbcd"/>
    <property type="match status" value="1"/>
</dbReference>
<dbReference type="AlphaFoldDB" id="A0A0K1XBV2"/>
<dbReference type="RefSeq" id="WP_053099568.1">
    <property type="nucleotide sequence ID" value="NZ_CP012365.1"/>
</dbReference>
<dbReference type="STRING" id="1697053.AKN87_02830"/>
<evidence type="ECO:0000256" key="4">
    <source>
        <dbReference type="ARBA" id="ARBA00022722"/>
    </source>
</evidence>
<keyword evidence="11" id="KW-1185">Reference proteome</keyword>
<dbReference type="SUPFAM" id="SSF56300">
    <property type="entry name" value="Metallo-dependent phosphatases"/>
    <property type="match status" value="1"/>
</dbReference>
<proteinExistence type="inferred from homology"/>
<name>A0A0K1XBV2_9GAMM</name>
<evidence type="ECO:0000256" key="3">
    <source>
        <dbReference type="ARBA" id="ARBA00013365"/>
    </source>
</evidence>
<keyword evidence="7" id="KW-0233">DNA recombination</keyword>
<gene>
    <name evidence="7" type="primary">sbcD</name>
    <name evidence="10" type="ORF">AKN88_00935</name>
</gene>
<evidence type="ECO:0000313" key="10">
    <source>
        <dbReference type="EMBL" id="AKX58663.1"/>
    </source>
</evidence>
<dbReference type="Gene3D" id="3.30.160.720">
    <property type="match status" value="1"/>
</dbReference>
<dbReference type="PATRIC" id="fig|1698449.3.peg.188"/>
<keyword evidence="7" id="KW-0255">Endonuclease</keyword>
<dbReference type="InterPro" id="IPR004593">
    <property type="entry name" value="SbcD"/>
</dbReference>
<reference evidence="10 11" key="1">
    <citation type="journal article" date="2015" name="Genome Announc.">
        <title>Genome Sequences of Oblitimonas alkaliphila gen. nov. sp. nov. (Proposed), a Novel Bacterium of the Pseudomonadaceae Family.</title>
        <authorList>
            <person name="Lauer A.C."/>
            <person name="Nicholson A.C."/>
            <person name="Humrighouse B.W."/>
            <person name="Emery B."/>
            <person name="Drobish A."/>
            <person name="Juieng P."/>
            <person name="Loparev V."/>
            <person name="McQuiston J.R."/>
        </authorList>
    </citation>
    <scope>NUCLEOTIDE SEQUENCE [LARGE SCALE GENOMIC DNA]</scope>
    <source>
        <strain evidence="10 11">E5571</strain>
    </source>
</reference>
<dbReference type="NCBIfam" id="NF008206">
    <property type="entry name" value="PRK10966.1"/>
    <property type="match status" value="1"/>
</dbReference>
<dbReference type="EMBL" id="CP012365">
    <property type="protein sequence ID" value="AKX58663.1"/>
    <property type="molecule type" value="Genomic_DNA"/>
</dbReference>
<dbReference type="InterPro" id="IPR026843">
    <property type="entry name" value="SbcD_C"/>
</dbReference>
<dbReference type="InterPro" id="IPR004843">
    <property type="entry name" value="Calcineurin-like_PHP"/>
</dbReference>
<dbReference type="Gene3D" id="3.60.21.10">
    <property type="match status" value="1"/>
</dbReference>
<feature type="domain" description="Calcineurin-like phosphoesterase" evidence="8">
    <location>
        <begin position="1"/>
        <end position="231"/>
    </location>
</feature>
<dbReference type="PANTHER" id="PTHR30337:SF0">
    <property type="entry name" value="NUCLEASE SBCCD SUBUNIT D"/>
    <property type="match status" value="1"/>
</dbReference>
<protein>
    <recommendedName>
        <fullName evidence="3 7">Nuclease SbcCD subunit D</fullName>
    </recommendedName>
</protein>
<comment type="similarity">
    <text evidence="1 7">Belongs to the SbcD family.</text>
</comment>
<dbReference type="PANTHER" id="PTHR30337">
    <property type="entry name" value="COMPONENT OF ATP-DEPENDENT DSDNA EXONUCLEASE"/>
    <property type="match status" value="1"/>
</dbReference>
<evidence type="ECO:0000256" key="5">
    <source>
        <dbReference type="ARBA" id="ARBA00022801"/>
    </source>
</evidence>
<evidence type="ECO:0000256" key="7">
    <source>
        <dbReference type="RuleBase" id="RU363069"/>
    </source>
</evidence>
<evidence type="ECO:0000313" key="11">
    <source>
        <dbReference type="Proteomes" id="UP000063953"/>
    </source>
</evidence>